<keyword evidence="2" id="KW-1185">Reference proteome</keyword>
<name>C5MHB3_CANTT</name>
<accession>C5MHB3</accession>
<dbReference type="GeneID" id="8300525"/>
<proteinExistence type="predicted"/>
<sequence>MMKNSKSVKWKLDEEYMEEERFESINTFKQLFNNKKSINYISSTSPTLLNSESDSDSSISWNKLEKLWFSSLPSISKKEKLFHSESIFAKINNIHKPAIRSATTTATATTTTTTDKTMVDNDEEDKQIQLGKSLVKPEFNTENIEEEEEEEEQTIAISENSTSRDNSEFSFTGNSLDDFKIRIIDKSDINPIVYNKQLIKKKSFHDLLNISIKK</sequence>
<evidence type="ECO:0000313" key="2">
    <source>
        <dbReference type="Proteomes" id="UP000002037"/>
    </source>
</evidence>
<dbReference type="VEuPathDB" id="FungiDB:CTRG_05467"/>
<dbReference type="RefSeq" id="XP_002551169.1">
    <property type="nucleotide sequence ID" value="XM_002551123.1"/>
</dbReference>
<organism evidence="1 2">
    <name type="scientific">Candida tropicalis (strain ATCC MYA-3404 / T1)</name>
    <name type="common">Yeast</name>
    <dbReference type="NCBI Taxonomy" id="294747"/>
    <lineage>
        <taxon>Eukaryota</taxon>
        <taxon>Fungi</taxon>
        <taxon>Dikarya</taxon>
        <taxon>Ascomycota</taxon>
        <taxon>Saccharomycotina</taxon>
        <taxon>Pichiomycetes</taxon>
        <taxon>Debaryomycetaceae</taxon>
        <taxon>Candida/Lodderomyces clade</taxon>
        <taxon>Candida</taxon>
    </lineage>
</organism>
<dbReference type="KEGG" id="ctp:CTRG_05467"/>
<dbReference type="AlphaFoldDB" id="C5MHB3"/>
<protein>
    <submittedName>
        <fullName evidence="1">Uncharacterized protein</fullName>
    </submittedName>
</protein>
<dbReference type="HOGENOM" id="CLU_1288752_0_0_1"/>
<dbReference type="Proteomes" id="UP000002037">
    <property type="component" value="Unassembled WGS sequence"/>
</dbReference>
<evidence type="ECO:0000313" key="1">
    <source>
        <dbReference type="EMBL" id="EER31015.1"/>
    </source>
</evidence>
<gene>
    <name evidence="1" type="ORF">CTRG_05467</name>
</gene>
<reference evidence="1 2" key="1">
    <citation type="journal article" date="2009" name="Nature">
        <title>Evolution of pathogenicity and sexual reproduction in eight Candida genomes.</title>
        <authorList>
            <person name="Butler G."/>
            <person name="Rasmussen M.D."/>
            <person name="Lin M.F."/>
            <person name="Santos M.A."/>
            <person name="Sakthikumar S."/>
            <person name="Munro C.A."/>
            <person name="Rheinbay E."/>
            <person name="Grabherr M."/>
            <person name="Forche A."/>
            <person name="Reedy J.L."/>
            <person name="Agrafioti I."/>
            <person name="Arnaud M.B."/>
            <person name="Bates S."/>
            <person name="Brown A.J."/>
            <person name="Brunke S."/>
            <person name="Costanzo M.C."/>
            <person name="Fitzpatrick D.A."/>
            <person name="de Groot P.W."/>
            <person name="Harris D."/>
            <person name="Hoyer L.L."/>
            <person name="Hube B."/>
            <person name="Klis F.M."/>
            <person name="Kodira C."/>
            <person name="Lennard N."/>
            <person name="Logue M.E."/>
            <person name="Martin R."/>
            <person name="Neiman A.M."/>
            <person name="Nikolaou E."/>
            <person name="Quail M.A."/>
            <person name="Quinn J."/>
            <person name="Santos M.C."/>
            <person name="Schmitzberger F.F."/>
            <person name="Sherlock G."/>
            <person name="Shah P."/>
            <person name="Silverstein K.A."/>
            <person name="Skrzypek M.S."/>
            <person name="Soll D."/>
            <person name="Staggs R."/>
            <person name="Stansfield I."/>
            <person name="Stumpf M.P."/>
            <person name="Sudbery P.E."/>
            <person name="Srikantha T."/>
            <person name="Zeng Q."/>
            <person name="Berman J."/>
            <person name="Berriman M."/>
            <person name="Heitman J."/>
            <person name="Gow N.A."/>
            <person name="Lorenz M.C."/>
            <person name="Birren B.W."/>
            <person name="Kellis M."/>
            <person name="Cuomo C.A."/>
        </authorList>
    </citation>
    <scope>NUCLEOTIDE SEQUENCE [LARGE SCALE GENOMIC DNA]</scope>
    <source>
        <strain evidence="2">ATCC MYA-3404 / T1</strain>
    </source>
</reference>
<dbReference type="EMBL" id="GG692402">
    <property type="protein sequence ID" value="EER31015.1"/>
    <property type="molecule type" value="Genomic_DNA"/>
</dbReference>